<evidence type="ECO:0000256" key="2">
    <source>
        <dbReference type="SAM" id="Phobius"/>
    </source>
</evidence>
<protein>
    <recommendedName>
        <fullName evidence="3">Cyclic nucleotide-binding domain-containing protein</fullName>
    </recommendedName>
</protein>
<keyword evidence="2" id="KW-1133">Transmembrane helix</keyword>
<feature type="transmembrane region" description="Helical" evidence="2">
    <location>
        <begin position="400"/>
        <end position="424"/>
    </location>
</feature>
<feature type="region of interest" description="Disordered" evidence="1">
    <location>
        <begin position="941"/>
        <end position="960"/>
    </location>
</feature>
<feature type="domain" description="Cyclic nucleotide-binding" evidence="3">
    <location>
        <begin position="507"/>
        <end position="608"/>
    </location>
</feature>
<sequence>MDLQMEEQQFFANHSLSISSRYTERNNPLQLYHSTHQIGIKQIPDIENLEIPFEDGSIQEQISQHNMSNPITSSERKSQIQHPNNEIKEPQIRQQLERQSQFIPEVDEQKNFLHLIRRKKLMQKFITKTRQKSYIFSQLLAEQFKKLQFEQYILKNKQNIQNVNNNEKLKTSKLNFIPLFQTQQPFLIIWEFFIFIQTLYVTWWGPFTVVFENNVHMNTISEYIVIYFGIIDILMTMNKSIVYQGQILDDRGIIIKQYLKTQFAPDLISIFTICSIDNRNYAQDQEFIFIIFAIILIYINQKRIMNILDKIQESFDVQQDALDLIKVLLIIGYFAHISACIWARISMISDKYGYMSWIKYYEVDNQSSWIQYNFSFYWATMTMVTVGYGDITPQNQYEMLCAILIMFIASIIFGYSLNSIGIILKNINDRQQKFRKSQLLINSYMNKNQVSLQLQCKVRNYLKYYIEQDNVQNDEELNALISKLSPGLREELLYDIQKKPLKSMDFFIKDMSPEVQKQIAYQLQAQHFAPLDIIYNQNSFDNNCLYLIVEGRVQLIDERNNEVVYKYEKGQCFGKYEFFTGLNRELQARSETFSHVYSLKRDDMIKILENYMDDKEKFANIKDQIIILNNFQIIDLNCYFCNEFTHTYIQCPYLQYKPDLERLIKKEGFCKQNRQRFLRQKLRTGSSLNLLIIKKEQHDKFLKDIGIEIDSQSSSSSDEKEQSQQLSNQQSNSIEKNQVKDDFPSAKKDYLQTLNLENKSLNVMTERFMKQRKNQRQGSHHTHQMQTQAIKTMQMDQEIENTNISKRKRSQSIKDITPKNNKRRNSQDSQSGGDTSRNKKAMSINNTTTKLLNSNNMNSIKSIIEQQQMDFMKLTEEIDQYRLQFFNCDMEKSQQFKYYLPQNNLSQILLQYQHQQKNNKFKGRCESNKYSIYFNVKKQTQTNRSQKQTRGSRVCSPGSKKLISKTQKKSFITNPLQQMVRIAQNETQ</sequence>
<dbReference type="PANTHER" id="PTHR45689:SF5">
    <property type="entry name" value="I[[H]] CHANNEL, ISOFORM E"/>
    <property type="match status" value="1"/>
</dbReference>
<keyword evidence="5" id="KW-1185">Reference proteome</keyword>
<dbReference type="Proteomes" id="UP000688137">
    <property type="component" value="Unassembled WGS sequence"/>
</dbReference>
<dbReference type="GO" id="GO:0098855">
    <property type="term" value="C:HCN channel complex"/>
    <property type="evidence" value="ECO:0007669"/>
    <property type="project" value="TreeGrafter"/>
</dbReference>
<dbReference type="GO" id="GO:0003254">
    <property type="term" value="P:regulation of membrane depolarization"/>
    <property type="evidence" value="ECO:0007669"/>
    <property type="project" value="TreeGrafter"/>
</dbReference>
<feature type="region of interest" description="Disordered" evidence="1">
    <location>
        <begin position="67"/>
        <end position="90"/>
    </location>
</feature>
<feature type="transmembrane region" description="Helical" evidence="2">
    <location>
        <begin position="324"/>
        <end position="349"/>
    </location>
</feature>
<dbReference type="InterPro" id="IPR013099">
    <property type="entry name" value="K_chnl_dom"/>
</dbReference>
<feature type="region of interest" description="Disordered" evidence="1">
    <location>
        <begin position="801"/>
        <end position="852"/>
    </location>
</feature>
<feature type="compositionally biased region" description="Polar residues" evidence="1">
    <location>
        <begin position="941"/>
        <end position="951"/>
    </location>
</feature>
<name>A0A8S1MQG0_PARPR</name>
<evidence type="ECO:0000259" key="3">
    <source>
        <dbReference type="PROSITE" id="PS50042"/>
    </source>
</evidence>
<feature type="transmembrane region" description="Helical" evidence="2">
    <location>
        <begin position="224"/>
        <end position="242"/>
    </location>
</feature>
<feature type="transmembrane region" description="Helical" evidence="2">
    <location>
        <begin position="369"/>
        <end position="388"/>
    </location>
</feature>
<keyword evidence="2" id="KW-0812">Transmembrane</keyword>
<dbReference type="Pfam" id="PF07885">
    <property type="entry name" value="Ion_trans_2"/>
    <property type="match status" value="1"/>
</dbReference>
<dbReference type="EMBL" id="CAJJDM010000068">
    <property type="protein sequence ID" value="CAD8081592.1"/>
    <property type="molecule type" value="Genomic_DNA"/>
</dbReference>
<feature type="transmembrane region" description="Helical" evidence="2">
    <location>
        <begin position="287"/>
        <end position="304"/>
    </location>
</feature>
<reference evidence="4" key="1">
    <citation type="submission" date="2021-01" db="EMBL/GenBank/DDBJ databases">
        <authorList>
            <consortium name="Genoscope - CEA"/>
            <person name="William W."/>
        </authorList>
    </citation>
    <scope>NUCLEOTIDE SEQUENCE</scope>
</reference>
<accession>A0A8S1MQG0</accession>
<feature type="region of interest" description="Disordered" evidence="1">
    <location>
        <begin position="712"/>
        <end position="744"/>
    </location>
</feature>
<dbReference type="Pfam" id="PF00027">
    <property type="entry name" value="cNMP_binding"/>
    <property type="match status" value="1"/>
</dbReference>
<evidence type="ECO:0000313" key="5">
    <source>
        <dbReference type="Proteomes" id="UP000688137"/>
    </source>
</evidence>
<dbReference type="InterPro" id="IPR000595">
    <property type="entry name" value="cNMP-bd_dom"/>
</dbReference>
<dbReference type="AlphaFoldDB" id="A0A8S1MQG0"/>
<dbReference type="OMA" id="CIWARIS"/>
<evidence type="ECO:0000256" key="1">
    <source>
        <dbReference type="SAM" id="MobiDB-lite"/>
    </source>
</evidence>
<comment type="caution">
    <text evidence="4">The sequence shown here is derived from an EMBL/GenBank/DDBJ whole genome shotgun (WGS) entry which is preliminary data.</text>
</comment>
<feature type="transmembrane region" description="Helical" evidence="2">
    <location>
        <begin position="186"/>
        <end position="204"/>
    </location>
</feature>
<dbReference type="PROSITE" id="PS50042">
    <property type="entry name" value="CNMP_BINDING_3"/>
    <property type="match status" value="1"/>
</dbReference>
<proteinExistence type="predicted"/>
<organism evidence="4 5">
    <name type="scientific">Paramecium primaurelia</name>
    <dbReference type="NCBI Taxonomy" id="5886"/>
    <lineage>
        <taxon>Eukaryota</taxon>
        <taxon>Sar</taxon>
        <taxon>Alveolata</taxon>
        <taxon>Ciliophora</taxon>
        <taxon>Intramacronucleata</taxon>
        <taxon>Oligohymenophorea</taxon>
        <taxon>Peniculida</taxon>
        <taxon>Parameciidae</taxon>
        <taxon>Paramecium</taxon>
    </lineage>
</organism>
<dbReference type="PANTHER" id="PTHR45689">
    <property type="entry name" value="I[[H]] CHANNEL, ISOFORM E"/>
    <property type="match status" value="1"/>
</dbReference>
<dbReference type="CDD" id="cd00038">
    <property type="entry name" value="CAP_ED"/>
    <property type="match status" value="1"/>
</dbReference>
<keyword evidence="2" id="KW-0472">Membrane</keyword>
<dbReference type="GO" id="GO:0035725">
    <property type="term" value="P:sodium ion transmembrane transport"/>
    <property type="evidence" value="ECO:0007669"/>
    <property type="project" value="TreeGrafter"/>
</dbReference>
<dbReference type="InterPro" id="IPR051413">
    <property type="entry name" value="K/Na_HCN_channel"/>
</dbReference>
<dbReference type="GO" id="GO:0005249">
    <property type="term" value="F:voltage-gated potassium channel activity"/>
    <property type="evidence" value="ECO:0007669"/>
    <property type="project" value="TreeGrafter"/>
</dbReference>
<evidence type="ECO:0000313" key="4">
    <source>
        <dbReference type="EMBL" id="CAD8081592.1"/>
    </source>
</evidence>
<feature type="compositionally biased region" description="Low complexity" evidence="1">
    <location>
        <begin position="723"/>
        <end position="733"/>
    </location>
</feature>
<gene>
    <name evidence="4" type="ORF">PPRIM_AZ9-3.1.T0660072</name>
</gene>